<evidence type="ECO:0008006" key="5">
    <source>
        <dbReference type="Google" id="ProtNLM"/>
    </source>
</evidence>
<dbReference type="InterPro" id="IPR032135">
    <property type="entry name" value="DUF4817"/>
</dbReference>
<comment type="caution">
    <text evidence="3">The sequence shown here is derived from an EMBL/GenBank/DDBJ whole genome shotgun (WGS) entry which is preliminary data.</text>
</comment>
<feature type="domain" description="DUF4817" evidence="2">
    <location>
        <begin position="5"/>
        <end position="58"/>
    </location>
</feature>
<dbReference type="InterPro" id="IPR038717">
    <property type="entry name" value="Tc1-like_DDE_dom"/>
</dbReference>
<organism evidence="3 4">
    <name type="scientific">Exocentrus adspersus</name>
    <dbReference type="NCBI Taxonomy" id="1586481"/>
    <lineage>
        <taxon>Eukaryota</taxon>
        <taxon>Metazoa</taxon>
        <taxon>Ecdysozoa</taxon>
        <taxon>Arthropoda</taxon>
        <taxon>Hexapoda</taxon>
        <taxon>Insecta</taxon>
        <taxon>Pterygota</taxon>
        <taxon>Neoptera</taxon>
        <taxon>Endopterygota</taxon>
        <taxon>Coleoptera</taxon>
        <taxon>Polyphaga</taxon>
        <taxon>Cucujiformia</taxon>
        <taxon>Chrysomeloidea</taxon>
        <taxon>Cerambycidae</taxon>
        <taxon>Lamiinae</taxon>
        <taxon>Acanthocinini</taxon>
        <taxon>Exocentrus</taxon>
    </lineage>
</organism>
<dbReference type="Proteomes" id="UP001159042">
    <property type="component" value="Unassembled WGS sequence"/>
</dbReference>
<dbReference type="AlphaFoldDB" id="A0AAV8VIZ3"/>
<sequence>MNYTVQELTSMIYVIGSCEENCFLASRVYAQRFPERRHPDSRSLENLRERFNRTGSVAYEKQTRTKTVLNEENALAISLAIVENPRISVRDISRDLGIKKSSVSKCIKQNKFHPYHFQLHQELIENDFERRIIFCQWAQNQIAENEDFFKFVLFTDECTFHRNGFVNRHNFHYYDTQNPHVVEVNHYQHNWSLNVWGGIVHNFVIGPHIFEGRVTGQVFLNFLINDFPRLIHHLPDYIKNQMWLQLDGAPPHFSANVRQHLTENFPGQWIGRQGPTGWPPRSPDLTPMDYFLWGTVKSDVYSYAATPQEDMVQRIFSANNPCYA</sequence>
<name>A0AAV8VIZ3_9CUCU</name>
<dbReference type="Gene3D" id="1.10.10.10">
    <property type="entry name" value="Winged helix-like DNA-binding domain superfamily/Winged helix DNA-binding domain"/>
    <property type="match status" value="1"/>
</dbReference>
<evidence type="ECO:0000313" key="4">
    <source>
        <dbReference type="Proteomes" id="UP001159042"/>
    </source>
</evidence>
<evidence type="ECO:0000259" key="2">
    <source>
        <dbReference type="Pfam" id="PF16087"/>
    </source>
</evidence>
<dbReference type="Pfam" id="PF16087">
    <property type="entry name" value="DUF4817"/>
    <property type="match status" value="1"/>
</dbReference>
<dbReference type="InterPro" id="IPR036388">
    <property type="entry name" value="WH-like_DNA-bd_sf"/>
</dbReference>
<dbReference type="GO" id="GO:0003676">
    <property type="term" value="F:nucleic acid binding"/>
    <property type="evidence" value="ECO:0007669"/>
    <property type="project" value="InterPro"/>
</dbReference>
<protein>
    <recommendedName>
        <fullName evidence="5">DUF4817 domain-containing protein</fullName>
    </recommendedName>
</protein>
<dbReference type="PANTHER" id="PTHR47326:SF1">
    <property type="entry name" value="HTH PSQ-TYPE DOMAIN-CONTAINING PROTEIN"/>
    <property type="match status" value="1"/>
</dbReference>
<dbReference type="Gene3D" id="3.30.420.10">
    <property type="entry name" value="Ribonuclease H-like superfamily/Ribonuclease H"/>
    <property type="match status" value="1"/>
</dbReference>
<proteinExistence type="predicted"/>
<dbReference type="Pfam" id="PF13358">
    <property type="entry name" value="DDE_3"/>
    <property type="match status" value="1"/>
</dbReference>
<evidence type="ECO:0000259" key="1">
    <source>
        <dbReference type="Pfam" id="PF13358"/>
    </source>
</evidence>
<dbReference type="EMBL" id="JANEYG010000085">
    <property type="protein sequence ID" value="KAJ8913881.1"/>
    <property type="molecule type" value="Genomic_DNA"/>
</dbReference>
<dbReference type="PANTHER" id="PTHR47326">
    <property type="entry name" value="TRANSPOSABLE ELEMENT TC3 TRANSPOSASE-LIKE PROTEIN"/>
    <property type="match status" value="1"/>
</dbReference>
<dbReference type="InterPro" id="IPR036397">
    <property type="entry name" value="RNaseH_sf"/>
</dbReference>
<evidence type="ECO:0000313" key="3">
    <source>
        <dbReference type="EMBL" id="KAJ8913881.1"/>
    </source>
</evidence>
<reference evidence="3 4" key="1">
    <citation type="journal article" date="2023" name="Insect Mol. Biol.">
        <title>Genome sequencing provides insights into the evolution of gene families encoding plant cell wall-degrading enzymes in longhorned beetles.</title>
        <authorList>
            <person name="Shin N.R."/>
            <person name="Okamura Y."/>
            <person name="Kirsch R."/>
            <person name="Pauchet Y."/>
        </authorList>
    </citation>
    <scope>NUCLEOTIDE SEQUENCE [LARGE SCALE GENOMIC DNA]</scope>
    <source>
        <strain evidence="3">EAD_L_NR</strain>
    </source>
</reference>
<feature type="domain" description="Tc1-like transposase DDE" evidence="1">
    <location>
        <begin position="152"/>
        <end position="302"/>
    </location>
</feature>
<keyword evidence="4" id="KW-1185">Reference proteome</keyword>
<accession>A0AAV8VIZ3</accession>
<dbReference type="Pfam" id="PF13412">
    <property type="entry name" value="HTH_24"/>
    <property type="match status" value="1"/>
</dbReference>
<gene>
    <name evidence="3" type="ORF">NQ315_005678</name>
</gene>